<dbReference type="EMBL" id="JAWXXV010000001">
    <property type="protein sequence ID" value="MDX5985943.1"/>
    <property type="molecule type" value="Genomic_DNA"/>
</dbReference>
<protein>
    <submittedName>
        <fullName evidence="1">Uncharacterized protein</fullName>
    </submittedName>
</protein>
<name>A0ABU4PS23_9SPHN</name>
<comment type="caution">
    <text evidence="1">The sequence shown here is derived from an EMBL/GenBank/DDBJ whole genome shotgun (WGS) entry which is preliminary data.</text>
</comment>
<dbReference type="RefSeq" id="WP_010407083.1">
    <property type="nucleotide sequence ID" value="NZ_JAWXXV010000001.1"/>
</dbReference>
<evidence type="ECO:0000313" key="1">
    <source>
        <dbReference type="EMBL" id="MDX5985943.1"/>
    </source>
</evidence>
<reference evidence="1 2" key="1">
    <citation type="submission" date="2023-11" db="EMBL/GenBank/DDBJ databases">
        <title>MicrobeMod: A computational toolkit for identifying prokaryotic methylation and restriction-modification with nanopore sequencing.</title>
        <authorList>
            <person name="Crits-Christoph A."/>
            <person name="Kang S.C."/>
            <person name="Lee H."/>
            <person name="Ostrov N."/>
        </authorList>
    </citation>
    <scope>NUCLEOTIDE SEQUENCE [LARGE SCALE GENOMIC DNA]</scope>
    <source>
        <strain evidence="1 2">ATCC 14820</strain>
    </source>
</reference>
<sequence length="127" mass="13636">MIRTALLVSALATMMASDSKDLDKALAGRVAGNAETCLSTSRIGSPQVIDDHTLLYRDGGRIWRNDLPDACPGLDNDVIVVTEVFGGQLCRGDLFYTLERSGIGIPGQRCRLGAFVPWDKVKPSGAK</sequence>
<proteinExistence type="predicted"/>
<accession>A0ABU4PS23</accession>
<evidence type="ECO:0000313" key="2">
    <source>
        <dbReference type="Proteomes" id="UP001279660"/>
    </source>
</evidence>
<keyword evidence="2" id="KW-1185">Reference proteome</keyword>
<organism evidence="1 2">
    <name type="scientific">Sphingomonas echinoides</name>
    <dbReference type="NCBI Taxonomy" id="59803"/>
    <lineage>
        <taxon>Bacteria</taxon>
        <taxon>Pseudomonadati</taxon>
        <taxon>Pseudomonadota</taxon>
        <taxon>Alphaproteobacteria</taxon>
        <taxon>Sphingomonadales</taxon>
        <taxon>Sphingomonadaceae</taxon>
        <taxon>Sphingomonas</taxon>
    </lineage>
</organism>
<gene>
    <name evidence="1" type="ORF">SIL82_16935</name>
</gene>
<dbReference type="Proteomes" id="UP001279660">
    <property type="component" value="Unassembled WGS sequence"/>
</dbReference>